<accession>A0ABQ1W627</accession>
<proteinExistence type="predicted"/>
<dbReference type="Proteomes" id="UP000608420">
    <property type="component" value="Unassembled WGS sequence"/>
</dbReference>
<evidence type="ECO:0000313" key="1">
    <source>
        <dbReference type="EMBL" id="GGG16215.1"/>
    </source>
</evidence>
<organism evidence="1 2">
    <name type="scientific">Paenibacillus aceti</name>
    <dbReference type="NCBI Taxonomy" id="1820010"/>
    <lineage>
        <taxon>Bacteria</taxon>
        <taxon>Bacillati</taxon>
        <taxon>Bacillota</taxon>
        <taxon>Bacilli</taxon>
        <taxon>Bacillales</taxon>
        <taxon>Paenibacillaceae</taxon>
        <taxon>Paenibacillus</taxon>
    </lineage>
</organism>
<gene>
    <name evidence="1" type="ORF">GCM10010913_42810</name>
</gene>
<evidence type="ECO:0000313" key="2">
    <source>
        <dbReference type="Proteomes" id="UP000608420"/>
    </source>
</evidence>
<evidence type="ECO:0008006" key="3">
    <source>
        <dbReference type="Google" id="ProtNLM"/>
    </source>
</evidence>
<reference evidence="2" key="1">
    <citation type="journal article" date="2019" name="Int. J. Syst. Evol. Microbiol.">
        <title>The Global Catalogue of Microorganisms (GCM) 10K type strain sequencing project: providing services to taxonomists for standard genome sequencing and annotation.</title>
        <authorList>
            <consortium name="The Broad Institute Genomics Platform"/>
            <consortium name="The Broad Institute Genome Sequencing Center for Infectious Disease"/>
            <person name="Wu L."/>
            <person name="Ma J."/>
        </authorList>
    </citation>
    <scope>NUCLEOTIDE SEQUENCE [LARGE SCALE GENOMIC DNA]</scope>
    <source>
        <strain evidence="2">CGMCC 1.15420</strain>
    </source>
</reference>
<protein>
    <recommendedName>
        <fullName evidence="3">DUF4355 domain-containing protein</fullName>
    </recommendedName>
</protein>
<sequence length="137" mass="15699">MEFTEEQQTHINQIIADEKATWESEQLAPVIAERDELLKFQPKEESEQEKMIKQLQAELNHQRLVSALEKANLIDFIDYVSADDESEMQSKIDNLSTVLEARTVNKSFVPDNHKQTSAYERSAAKGDTLGMIKALFK</sequence>
<comment type="caution">
    <text evidence="1">The sequence shown here is derived from an EMBL/GenBank/DDBJ whole genome shotgun (WGS) entry which is preliminary data.</text>
</comment>
<name>A0ABQ1W627_9BACL</name>
<dbReference type="EMBL" id="BMIW01000044">
    <property type="protein sequence ID" value="GGG16215.1"/>
    <property type="molecule type" value="Genomic_DNA"/>
</dbReference>
<dbReference type="RefSeq" id="WP_120462595.1">
    <property type="nucleotide sequence ID" value="NZ_BMIW01000044.1"/>
</dbReference>
<keyword evidence="2" id="KW-1185">Reference proteome</keyword>